<dbReference type="InterPro" id="IPR055075">
    <property type="entry name" value="NOMO-like_N"/>
</dbReference>
<dbReference type="InterPro" id="IPR055074">
    <property type="entry name" value="NOMO1-3_2nd"/>
</dbReference>
<dbReference type="FunCoup" id="A0A1S3HGP0">
    <property type="interactions" value="2352"/>
</dbReference>
<evidence type="ECO:0000256" key="7">
    <source>
        <dbReference type="SAM" id="Phobius"/>
    </source>
</evidence>
<dbReference type="InterPro" id="IPR056187">
    <property type="entry name" value="NOMO_8th"/>
</dbReference>
<dbReference type="RefSeq" id="XP_013385222.1">
    <property type="nucleotide sequence ID" value="XM_013529768.2"/>
</dbReference>
<feature type="domain" description="NOMO eighth prealbumin-like" evidence="16">
    <location>
        <begin position="707"/>
        <end position="751"/>
    </location>
</feature>
<accession>A0A1S3HGP0</accession>
<dbReference type="InterPro" id="IPR056319">
    <property type="entry name" value="NOMO_7th"/>
</dbReference>
<feature type="domain" description="NOMO-like N-terminal beta-sandwich" evidence="9">
    <location>
        <begin position="32"/>
        <end position="116"/>
    </location>
</feature>
<dbReference type="GO" id="GO:0005789">
    <property type="term" value="C:endoplasmic reticulum membrane"/>
    <property type="evidence" value="ECO:0007669"/>
    <property type="project" value="UniProtKB-SubCell"/>
</dbReference>
<evidence type="ECO:0000256" key="5">
    <source>
        <dbReference type="ARBA" id="ARBA00022989"/>
    </source>
</evidence>
<feature type="transmembrane region" description="Helical" evidence="7">
    <location>
        <begin position="1126"/>
        <end position="1143"/>
    </location>
</feature>
<keyword evidence="3 8" id="KW-0732">Signal</keyword>
<keyword evidence="5 7" id="KW-1133">Transmembrane helix</keyword>
<dbReference type="STRING" id="7574.A0A1S3HGP0"/>
<keyword evidence="17" id="KW-1185">Reference proteome</keyword>
<dbReference type="OrthoDB" id="10263633at2759"/>
<protein>
    <submittedName>
        <fullName evidence="18">Nodal modulator 2-like</fullName>
    </submittedName>
</protein>
<dbReference type="GO" id="GO:0030246">
    <property type="term" value="F:carbohydrate binding"/>
    <property type="evidence" value="ECO:0007669"/>
    <property type="project" value="InterPro"/>
</dbReference>
<evidence type="ECO:0000256" key="4">
    <source>
        <dbReference type="ARBA" id="ARBA00022824"/>
    </source>
</evidence>
<evidence type="ECO:0000259" key="11">
    <source>
        <dbReference type="Pfam" id="PF22904"/>
    </source>
</evidence>
<dbReference type="KEGG" id="lak:106155105"/>
<sequence>MEGLNWPSFLEFLNVLLCVLHATHAQDVMVCGGFVKADVEINFSQVEVKLYTPQGSLKYSTDCAPNNGYYSIPLYDKGDFILKVEPPDGWSFDPAQVELHIDGATDPCSKGADINFQFQGFGIEGQVISKGTTQGPAGIQVFLKKEGAAEVLQSQKTGPDGGYKFTKVLPGNYVVEASHPKWEFEKAKVEVTVGNANTKVVNNIVIAGYDVHGQVLSEGEPIKGVNFVLFSKTIKQKDVNKCDKTPIKGVGVPEGSKQLCFVVSQLDGKFLFPSLPSGSYSLIPYYKGEKIKFDVLPELIDVQVNHGTVNIKEPFQVAGFSVTGRVLEAAQGSGVANAQLSIDGKRLAVTNAEGIYQLENMKTGTYKIKVEANRIYFDDVSMKISPNTPQLPDIIASKFSLCGRVVIDNYPPGLTRPDHRKVSIKGDSTVIGLSTDKEGQFCTKVQPGAHVVKTLVSKEEEEAGLKLTPAERIVKVVDRPVDDVTFTQFRAKISGTVTCLEKCKNIHISLIPIAREDDGMAAKIKEGSKGGTFTLENVLPGKYKANLLNDIWCWKSKVLDVEVTDKDVIGVDFQQTGYVISVTSSHDLKLAYTNQDKKLDYRGTFDDVVKGLNKFCLEKPGLYKLKPESCHRFDKEEYSFDTGKPIPLTLTATSHRIDGSIKTDIRIRDIMLSIKTVNKDGTKEETRGPLRGSKDNIKMDDQFMVGPMFYDWDHWAKTGDTVVFQPSSKHILFYPQKADIVVQGDSCPISVKFDGKEGVFIEGLVREKSGGQDGLGGVMITITPKNNKNVKVSILTFNDGSFEHGPFHGNTEYVVEPSMEGYIFEEVHEMLPYHWFAIKLGKVTVKVVGEKDEPLNGVLLSLSGGDFRSNNLTVENGTMVFSNLHPGQFFLRPIMKEYKFEPASQMIEVREGSDVKINIKGFRVAFSCYGSVTSLNGEPELSILVEAVSLDDCASHQEESKTEADGSYRIRGLQPKCSYKLQLRDDPANQHISRAEPRDKIIKVEDSDLNNVNIIAFRRLNQMDISGNIKTSKEHLSSLKVKLFKEDNPDSPIGIVNLGTSVFFYLPSVTIDKETAYVIRLESTLARSMYEYTLPEVKFYADSSYRHFTFEFNPKRKSLEQELNQGSFLILPLIILVATLAYFRQQLIPLAQQGIQSLQMSVQKGGSTGGNGVGAGGDAGSIDLITRKKQKARKIN</sequence>
<feature type="domain" description="NOMO third transthyretin-like" evidence="14">
    <location>
        <begin position="211"/>
        <end position="317"/>
    </location>
</feature>
<keyword evidence="4" id="KW-0256">Endoplasmic reticulum</keyword>
<dbReference type="InterPro" id="IPR055073">
    <property type="entry name" value="NOMO1-like_9th"/>
</dbReference>
<dbReference type="InterPro" id="IPR051417">
    <property type="entry name" value="SDr/BOS_complex"/>
</dbReference>
<gene>
    <name evidence="18" type="primary">LOC106155105</name>
</gene>
<dbReference type="Proteomes" id="UP000085678">
    <property type="component" value="Unplaced"/>
</dbReference>
<dbReference type="Gene3D" id="2.60.40.1120">
    <property type="entry name" value="Carboxypeptidase-like, regulatory domain"/>
    <property type="match status" value="2"/>
</dbReference>
<evidence type="ECO:0000259" key="16">
    <source>
        <dbReference type="Pfam" id="PF23660"/>
    </source>
</evidence>
<feature type="domain" description="NOMO second beta-sandwich" evidence="11">
    <location>
        <begin position="118"/>
        <end position="206"/>
    </location>
</feature>
<dbReference type="Pfam" id="PF23141">
    <property type="entry name" value="Ig_NOMO"/>
    <property type="match status" value="1"/>
</dbReference>
<evidence type="ECO:0000313" key="18">
    <source>
        <dbReference type="RefSeq" id="XP_013385222.1"/>
    </source>
</evidence>
<dbReference type="Pfam" id="PF23194">
    <property type="entry name" value="NOMO_5th"/>
    <property type="match status" value="1"/>
</dbReference>
<dbReference type="Pfam" id="PF22898">
    <property type="entry name" value="NOMO1-like_1st"/>
    <property type="match status" value="1"/>
</dbReference>
<dbReference type="Pfam" id="PF23192">
    <property type="entry name" value="NOMO_12th"/>
    <property type="match status" value="1"/>
</dbReference>
<feature type="domain" description="NOMO seventh transthyretin-like" evidence="12">
    <location>
        <begin position="580"/>
        <end position="653"/>
    </location>
</feature>
<evidence type="ECO:0000259" key="12">
    <source>
        <dbReference type="Pfam" id="PF23141"/>
    </source>
</evidence>
<comment type="subcellular location">
    <subcellularLocation>
        <location evidence="1">Endoplasmic reticulum membrane</location>
        <topology evidence="1">Single-pass type I membrane protein</topology>
    </subcellularLocation>
</comment>
<proteinExistence type="predicted"/>
<dbReference type="Pfam" id="PF23660">
    <property type="entry name" value="NOMO_8th"/>
    <property type="match status" value="1"/>
</dbReference>
<feature type="signal peptide" evidence="8">
    <location>
        <begin position="1"/>
        <end position="25"/>
    </location>
</feature>
<dbReference type="InterPro" id="IPR056189">
    <property type="entry name" value="NOMO_3rd"/>
</dbReference>
<dbReference type="InterPro" id="IPR013784">
    <property type="entry name" value="Carb-bd-like_fold"/>
</dbReference>
<dbReference type="GeneID" id="106155105"/>
<feature type="domain" description="NOMO C-terminal transthyretin-like" evidence="13">
    <location>
        <begin position="1020"/>
        <end position="1114"/>
    </location>
</feature>
<evidence type="ECO:0000256" key="8">
    <source>
        <dbReference type="SAM" id="SignalP"/>
    </source>
</evidence>
<name>A0A1S3HGP0_LINAN</name>
<evidence type="ECO:0000313" key="17">
    <source>
        <dbReference type="Proteomes" id="UP000085678"/>
    </source>
</evidence>
<keyword evidence="6 7" id="KW-0472">Membrane</keyword>
<feature type="domain" description="NOMO fifth transthyretin-like" evidence="15">
    <location>
        <begin position="400"/>
        <end position="486"/>
    </location>
</feature>
<evidence type="ECO:0000259" key="14">
    <source>
        <dbReference type="Pfam" id="PF23193"/>
    </source>
</evidence>
<dbReference type="InParanoid" id="A0A1S3HGP0"/>
<dbReference type="PANTHER" id="PTHR23303:SF14">
    <property type="entry name" value="BOS COMPLEX SUBUNIT NOMO1-RELATED"/>
    <property type="match status" value="1"/>
</dbReference>
<dbReference type="PANTHER" id="PTHR23303">
    <property type="entry name" value="CARBOXYPEPTIDASE REGULATORY REGION-CONTAINING"/>
    <property type="match status" value="1"/>
</dbReference>
<dbReference type="Pfam" id="PF23193">
    <property type="entry name" value="NOMO_3rd"/>
    <property type="match status" value="1"/>
</dbReference>
<organism evidence="17 18">
    <name type="scientific">Lingula anatina</name>
    <name type="common">Brachiopod</name>
    <name type="synonym">Lingula unguis</name>
    <dbReference type="NCBI Taxonomy" id="7574"/>
    <lineage>
        <taxon>Eukaryota</taxon>
        <taxon>Metazoa</taxon>
        <taxon>Spiralia</taxon>
        <taxon>Lophotrochozoa</taxon>
        <taxon>Brachiopoda</taxon>
        <taxon>Linguliformea</taxon>
        <taxon>Lingulata</taxon>
        <taxon>Lingulida</taxon>
        <taxon>Linguloidea</taxon>
        <taxon>Lingulidae</taxon>
        <taxon>Lingula</taxon>
    </lineage>
</organism>
<evidence type="ECO:0000259" key="9">
    <source>
        <dbReference type="Pfam" id="PF22898"/>
    </source>
</evidence>
<feature type="domain" description="NOMO-like ninth beta-sandwich" evidence="10">
    <location>
        <begin position="758"/>
        <end position="829"/>
    </location>
</feature>
<evidence type="ECO:0000256" key="6">
    <source>
        <dbReference type="ARBA" id="ARBA00023136"/>
    </source>
</evidence>
<evidence type="ECO:0000259" key="15">
    <source>
        <dbReference type="Pfam" id="PF23194"/>
    </source>
</evidence>
<feature type="chain" id="PRO_5010280813" evidence="8">
    <location>
        <begin position="26"/>
        <end position="1196"/>
    </location>
</feature>
<dbReference type="AlphaFoldDB" id="A0A1S3HGP0"/>
<dbReference type="InterPro" id="IPR056191">
    <property type="entry name" value="NOMO_12th"/>
</dbReference>
<dbReference type="InterPro" id="IPR056190">
    <property type="entry name" value="NOMO_5th"/>
</dbReference>
<reference evidence="18" key="1">
    <citation type="submission" date="2025-08" db="UniProtKB">
        <authorList>
            <consortium name="RefSeq"/>
        </authorList>
    </citation>
    <scope>IDENTIFICATION</scope>
    <source>
        <tissue evidence="18">Gonads</tissue>
    </source>
</reference>
<dbReference type="SUPFAM" id="SSF49452">
    <property type="entry name" value="Starch-binding domain-like"/>
    <property type="match status" value="3"/>
</dbReference>
<keyword evidence="2 7" id="KW-0812">Transmembrane</keyword>
<evidence type="ECO:0000259" key="10">
    <source>
        <dbReference type="Pfam" id="PF22902"/>
    </source>
</evidence>
<evidence type="ECO:0000256" key="3">
    <source>
        <dbReference type="ARBA" id="ARBA00022729"/>
    </source>
</evidence>
<dbReference type="Pfam" id="PF22904">
    <property type="entry name" value="NOMO1-like_2nd"/>
    <property type="match status" value="1"/>
</dbReference>
<evidence type="ECO:0000256" key="1">
    <source>
        <dbReference type="ARBA" id="ARBA00004115"/>
    </source>
</evidence>
<dbReference type="Pfam" id="PF22902">
    <property type="entry name" value="NOMO1-like_9th"/>
    <property type="match status" value="1"/>
</dbReference>
<evidence type="ECO:0000259" key="13">
    <source>
        <dbReference type="Pfam" id="PF23192"/>
    </source>
</evidence>
<evidence type="ECO:0000256" key="2">
    <source>
        <dbReference type="ARBA" id="ARBA00022692"/>
    </source>
</evidence>